<evidence type="ECO:0000256" key="6">
    <source>
        <dbReference type="ARBA" id="ARBA00023009"/>
    </source>
</evidence>
<comment type="similarity">
    <text evidence="1">Belongs to the myoviridae tail sheath protein family.</text>
</comment>
<dbReference type="InterPro" id="IPR052042">
    <property type="entry name" value="Tail_sheath_structural"/>
</dbReference>
<evidence type="ECO:0000256" key="3">
    <source>
        <dbReference type="ARBA" id="ARBA00022732"/>
    </source>
</evidence>
<accession>A0A8S5ULY2</accession>
<dbReference type="InterPro" id="IPR035089">
    <property type="entry name" value="Phage_sheath_subtilisin"/>
</dbReference>
<keyword evidence="6" id="KW-1171">Viral genome ejection through host cell envelope</keyword>
<dbReference type="Gene3D" id="3.40.50.11780">
    <property type="match status" value="1"/>
</dbReference>
<name>A0A8S5ULY2_9CAUD</name>
<keyword evidence="5" id="KW-1229">Viral tail sheath protein</keyword>
<feature type="domain" description="Tail sheath protein subtilisin-like" evidence="8">
    <location>
        <begin position="11"/>
        <end position="191"/>
    </location>
</feature>
<evidence type="ECO:0000256" key="4">
    <source>
        <dbReference type="ARBA" id="ARBA00022766"/>
    </source>
</evidence>
<evidence type="ECO:0000259" key="9">
    <source>
        <dbReference type="Pfam" id="PF17482"/>
    </source>
</evidence>
<dbReference type="PANTHER" id="PTHR35861">
    <property type="match status" value="1"/>
</dbReference>
<feature type="domain" description="Tail sheath protein C-terminal" evidence="9">
    <location>
        <begin position="196"/>
        <end position="292"/>
    </location>
</feature>
<organism evidence="10">
    <name type="scientific">Myoviridae sp. ctCo31</name>
    <dbReference type="NCBI Taxonomy" id="2825053"/>
    <lineage>
        <taxon>Viruses</taxon>
        <taxon>Duplodnaviria</taxon>
        <taxon>Heunggongvirae</taxon>
        <taxon>Uroviricota</taxon>
        <taxon>Caudoviricetes</taxon>
    </lineage>
</organism>
<keyword evidence="7" id="KW-1160">Virus entry into host cell</keyword>
<keyword evidence="4" id="KW-1242">Viral contractile tail ejection system</keyword>
<keyword evidence="5" id="KW-0946">Virion</keyword>
<keyword evidence="3" id="KW-1227">Viral tail protein</keyword>
<dbReference type="PANTHER" id="PTHR35861:SF1">
    <property type="entry name" value="PHAGE TAIL SHEATH PROTEIN"/>
    <property type="match status" value="1"/>
</dbReference>
<sequence length="310" mass="34763">MTAWDLFSDKENIEIDLLIAGAVASEGAQVASTVQKYVSALADSRMECLAIVDTPLELIVNKSVSEATDNIVEWRRGRKIGHNDQIVEHNMNINSTYTVIIGNAKYQYDKYNGINRWIPLAGDIAGLCVRTDNVSYPWMSPAGFKRGMLKNVIKLAIETREAHRDRMYTEGVNPVCGFASSGFVLYGDKTATTIASPFDRINVRRLFNMLKRNISKMARSVQFEINDEFTRYSFRTEASGYLGTIQDRGGMYNFLVQCDETNNTPQVIDSNNFVASFWIQPARSINFIQLNFIATATGADFQELIGTAKI</sequence>
<dbReference type="Pfam" id="PF04984">
    <property type="entry name" value="Phage_sheath_1"/>
    <property type="match status" value="1"/>
</dbReference>
<evidence type="ECO:0000256" key="2">
    <source>
        <dbReference type="ARBA" id="ARBA00022595"/>
    </source>
</evidence>
<dbReference type="EMBL" id="BK016109">
    <property type="protein sequence ID" value="DAF95428.1"/>
    <property type="molecule type" value="Genomic_DNA"/>
</dbReference>
<dbReference type="InterPro" id="IPR020287">
    <property type="entry name" value="Tail_sheath_C"/>
</dbReference>
<evidence type="ECO:0000256" key="7">
    <source>
        <dbReference type="ARBA" id="ARBA00023296"/>
    </source>
</evidence>
<evidence type="ECO:0000259" key="8">
    <source>
        <dbReference type="Pfam" id="PF04984"/>
    </source>
</evidence>
<evidence type="ECO:0000313" key="10">
    <source>
        <dbReference type="EMBL" id="DAF95428.1"/>
    </source>
</evidence>
<reference evidence="10" key="1">
    <citation type="journal article" date="2021" name="Proc. Natl. Acad. Sci. U.S.A.">
        <title>A Catalog of Tens of Thousands of Viruses from Human Metagenomes Reveals Hidden Associations with Chronic Diseases.</title>
        <authorList>
            <person name="Tisza M.J."/>
            <person name="Buck C.B."/>
        </authorList>
    </citation>
    <scope>NUCLEOTIDE SEQUENCE</scope>
    <source>
        <strain evidence="10">CtCo31</strain>
    </source>
</reference>
<dbReference type="Pfam" id="PF17482">
    <property type="entry name" value="Phage_sheath_1C"/>
    <property type="match status" value="1"/>
</dbReference>
<protein>
    <submittedName>
        <fullName evidence="10">Hyaluronidase</fullName>
    </submittedName>
</protein>
<evidence type="ECO:0000256" key="5">
    <source>
        <dbReference type="ARBA" id="ARBA00023003"/>
    </source>
</evidence>
<dbReference type="GO" id="GO:0099000">
    <property type="term" value="P:symbiont genome ejection through host cell envelope, contractile tail mechanism"/>
    <property type="evidence" value="ECO:0007669"/>
    <property type="project" value="UniProtKB-KW"/>
</dbReference>
<keyword evidence="2" id="KW-1162">Viral penetration into host cytoplasm</keyword>
<dbReference type="GO" id="GO:0098027">
    <property type="term" value="C:virus tail, sheath"/>
    <property type="evidence" value="ECO:0007669"/>
    <property type="project" value="UniProtKB-KW"/>
</dbReference>
<proteinExistence type="inferred from homology"/>
<evidence type="ECO:0000256" key="1">
    <source>
        <dbReference type="ARBA" id="ARBA00008005"/>
    </source>
</evidence>